<dbReference type="SUPFAM" id="SSF52091">
    <property type="entry name" value="SpoIIaa-like"/>
    <property type="match status" value="1"/>
</dbReference>
<evidence type="ECO:0000259" key="1">
    <source>
        <dbReference type="PROSITE" id="PS50801"/>
    </source>
</evidence>
<dbReference type="InterPro" id="IPR036513">
    <property type="entry name" value="STAS_dom_sf"/>
</dbReference>
<dbReference type="AlphaFoldDB" id="A0A1C7EB02"/>
<reference evidence="2" key="1">
    <citation type="submission" date="2016-10" db="EMBL/GenBank/DDBJ databases">
        <authorList>
            <person name="See-Too W.S."/>
        </authorList>
    </citation>
    <scope>NUCLEOTIDE SEQUENCE [LARGE SCALE GENOMIC DNA]</scope>
    <source>
        <strain evidence="2">DSM 23997</strain>
    </source>
</reference>
<dbReference type="InterPro" id="IPR029016">
    <property type="entry name" value="GAF-like_dom_sf"/>
</dbReference>
<dbReference type="Gene3D" id="3.30.750.24">
    <property type="entry name" value="STAS domain"/>
    <property type="match status" value="1"/>
</dbReference>
<dbReference type="Pfam" id="PF01590">
    <property type="entry name" value="GAF"/>
    <property type="match status" value="1"/>
</dbReference>
<dbReference type="InterPro" id="IPR002645">
    <property type="entry name" value="STAS_dom"/>
</dbReference>
<dbReference type="SUPFAM" id="SSF55781">
    <property type="entry name" value="GAF domain-like"/>
    <property type="match status" value="1"/>
</dbReference>
<protein>
    <submittedName>
        <fullName evidence="2">Anti-anti-sigma factor</fullName>
    </submittedName>
</protein>
<dbReference type="SMART" id="SM00065">
    <property type="entry name" value="GAF"/>
    <property type="match status" value="1"/>
</dbReference>
<proteinExistence type="predicted"/>
<dbReference type="STRING" id="1038856.BBI15_10425"/>
<dbReference type="PANTHER" id="PTHR33745:SF8">
    <property type="entry name" value="BLUE-LIGHT PHOTORECEPTOR"/>
    <property type="match status" value="1"/>
</dbReference>
<dbReference type="Gene3D" id="3.30.450.40">
    <property type="match status" value="1"/>
</dbReference>
<dbReference type="PROSITE" id="PS50801">
    <property type="entry name" value="STAS"/>
    <property type="match status" value="1"/>
</dbReference>
<gene>
    <name evidence="2" type="ORF">BBI15_10425</name>
</gene>
<dbReference type="Pfam" id="PF01740">
    <property type="entry name" value="STAS"/>
    <property type="match status" value="1"/>
</dbReference>
<dbReference type="KEGG" id="ppla:BBI15_10425"/>
<sequence>MNDKQRMSTHDSLKAVSYKLFQVISDELGVNTAYVTQRGPTAMKVLSSFNKDHYIIPEGYAVDYDGTYCRLIIQSDQEAMHTNNLGSFTLTKDLDVTEELEVKGFLGVTLRDFYGEVFGTLCVMDKEEKDFTDNDIHFLKQMAEVLSYVIHLDTTLGDIELLSVPIIPIKKGLAILSLQGNINESRSQKIMEDTLHYAADKGIHSFIIDLSQLMLLENQFPDVLKNLVSGLNVMGVQVMMTGLPPWLVQKPGVSEHLSQLKTEYVADIESALNKIGYKLEK</sequence>
<dbReference type="EMBL" id="CP016539">
    <property type="protein sequence ID" value="ANU20602.1"/>
    <property type="molecule type" value="Genomic_DNA"/>
</dbReference>
<name>A0A1C7EB02_9BACL</name>
<feature type="domain" description="STAS" evidence="1">
    <location>
        <begin position="163"/>
        <end position="250"/>
    </location>
</feature>
<evidence type="ECO:0000313" key="2">
    <source>
        <dbReference type="EMBL" id="ANU20602.1"/>
    </source>
</evidence>
<dbReference type="RefSeq" id="WP_068870771.1">
    <property type="nucleotide sequence ID" value="NZ_CP016539.2"/>
</dbReference>
<dbReference type="InterPro" id="IPR003018">
    <property type="entry name" value="GAF"/>
</dbReference>
<organism evidence="2 3">
    <name type="scientific">Planococcus plakortidis</name>
    <dbReference type="NCBI Taxonomy" id="1038856"/>
    <lineage>
        <taxon>Bacteria</taxon>
        <taxon>Bacillati</taxon>
        <taxon>Bacillota</taxon>
        <taxon>Bacilli</taxon>
        <taxon>Bacillales</taxon>
        <taxon>Caryophanaceae</taxon>
        <taxon>Planococcus</taxon>
    </lineage>
</organism>
<dbReference type="PANTHER" id="PTHR33745">
    <property type="entry name" value="RSBT ANTAGONIST PROTEIN RSBS-RELATED"/>
    <property type="match status" value="1"/>
</dbReference>
<dbReference type="InterPro" id="IPR051932">
    <property type="entry name" value="Bact_StressResp_Reg"/>
</dbReference>
<dbReference type="Proteomes" id="UP000092650">
    <property type="component" value="Chromosome"/>
</dbReference>
<dbReference type="OrthoDB" id="1120027at2"/>
<dbReference type="CDD" id="cd07041">
    <property type="entry name" value="STAS_RsbR_RsbS_like"/>
    <property type="match status" value="1"/>
</dbReference>
<keyword evidence="3" id="KW-1185">Reference proteome</keyword>
<evidence type="ECO:0000313" key="3">
    <source>
        <dbReference type="Proteomes" id="UP000092650"/>
    </source>
</evidence>
<accession>A0A1C7EB02</accession>